<dbReference type="PROSITE" id="PS00198">
    <property type="entry name" value="4FE4S_FER_1"/>
    <property type="match status" value="1"/>
</dbReference>
<dbReference type="PANTHER" id="PTHR43177">
    <property type="entry name" value="PROTEIN NRFC"/>
    <property type="match status" value="1"/>
</dbReference>
<dbReference type="KEGG" id="ddh:Desde_2000"/>
<dbReference type="RefSeq" id="WP_014793874.1">
    <property type="nucleotide sequence ID" value="NC_018017.1"/>
</dbReference>
<feature type="domain" description="4Fe-4S ferredoxin-type" evidence="5">
    <location>
        <begin position="3"/>
        <end position="31"/>
    </location>
</feature>
<reference evidence="7" key="1">
    <citation type="submission" date="2012-06" db="EMBL/GenBank/DDBJ databases">
        <title>Complete sequence of Desulfitobacterium dehalogenans ATCC 51507.</title>
        <authorList>
            <person name="Lucas S."/>
            <person name="Han J."/>
            <person name="Lapidus A."/>
            <person name="Cheng J.-F."/>
            <person name="Goodwin L."/>
            <person name="Pitluck S."/>
            <person name="Peters L."/>
            <person name="Ovchinnikova G."/>
            <person name="Teshima H."/>
            <person name="Detter J.C."/>
            <person name="Han C."/>
            <person name="Tapia R."/>
            <person name="Land M."/>
            <person name="Hauser L."/>
            <person name="Kyrpides N."/>
            <person name="Ivanova N."/>
            <person name="Pagani I."/>
            <person name="Kruse T."/>
            <person name="de Vos W.M."/>
            <person name="Smidt H."/>
            <person name="Woyke T."/>
        </authorList>
    </citation>
    <scope>NUCLEOTIDE SEQUENCE [LARGE SCALE GENOMIC DNA]</scope>
    <source>
        <strain evidence="7">ATCC 51507 / DSM 9161 / JW/IU-DC1</strain>
    </source>
</reference>
<dbReference type="CDD" id="cd10551">
    <property type="entry name" value="PsrB"/>
    <property type="match status" value="1"/>
</dbReference>
<dbReference type="Pfam" id="PF12797">
    <property type="entry name" value="Fer4_2"/>
    <property type="match status" value="1"/>
</dbReference>
<feature type="domain" description="4Fe-4S ferredoxin-type" evidence="5">
    <location>
        <begin position="88"/>
        <end position="117"/>
    </location>
</feature>
<keyword evidence="3" id="KW-0408">Iron</keyword>
<dbReference type="InterPro" id="IPR017896">
    <property type="entry name" value="4Fe4S_Fe-S-bd"/>
</dbReference>
<accession>I4A8V2</accession>
<keyword evidence="7" id="KW-1185">Reference proteome</keyword>
<dbReference type="STRING" id="756499.Desde_2000"/>
<keyword evidence="2" id="KW-0479">Metal-binding</keyword>
<dbReference type="InterPro" id="IPR017900">
    <property type="entry name" value="4Fe4S_Fe_S_CS"/>
</dbReference>
<dbReference type="PANTHER" id="PTHR43177:SF3">
    <property type="entry name" value="PROTEIN NRFC HOMOLOG"/>
    <property type="match status" value="1"/>
</dbReference>
<dbReference type="GO" id="GO:0046872">
    <property type="term" value="F:metal ion binding"/>
    <property type="evidence" value="ECO:0007669"/>
    <property type="project" value="UniProtKB-KW"/>
</dbReference>
<dbReference type="GO" id="GO:0051539">
    <property type="term" value="F:4 iron, 4 sulfur cluster binding"/>
    <property type="evidence" value="ECO:0007669"/>
    <property type="project" value="UniProtKB-KW"/>
</dbReference>
<evidence type="ECO:0000256" key="1">
    <source>
        <dbReference type="ARBA" id="ARBA00022485"/>
    </source>
</evidence>
<dbReference type="SUPFAM" id="SSF54862">
    <property type="entry name" value="4Fe-4S ferredoxins"/>
    <property type="match status" value="1"/>
</dbReference>
<feature type="domain" description="4Fe-4S ferredoxin-type" evidence="5">
    <location>
        <begin position="55"/>
        <end position="86"/>
    </location>
</feature>
<dbReference type="OrthoDB" id="9810688at2"/>
<gene>
    <name evidence="6" type="ordered locus">Desde_2000</name>
</gene>
<evidence type="ECO:0000256" key="3">
    <source>
        <dbReference type="ARBA" id="ARBA00023004"/>
    </source>
</evidence>
<organism evidence="6 7">
    <name type="scientific">Desulfitobacterium dehalogenans (strain ATCC 51507 / DSM 9161 / JW/IU-DC1)</name>
    <dbReference type="NCBI Taxonomy" id="756499"/>
    <lineage>
        <taxon>Bacteria</taxon>
        <taxon>Bacillati</taxon>
        <taxon>Bacillota</taxon>
        <taxon>Clostridia</taxon>
        <taxon>Eubacteriales</taxon>
        <taxon>Desulfitobacteriaceae</taxon>
        <taxon>Desulfitobacterium</taxon>
    </lineage>
</organism>
<keyword evidence="4" id="KW-0411">Iron-sulfur</keyword>
<dbReference type="EMBL" id="CP003348">
    <property type="protein sequence ID" value="AFM00387.1"/>
    <property type="molecule type" value="Genomic_DNA"/>
</dbReference>
<dbReference type="HOGENOM" id="CLU_043374_1_0_9"/>
<evidence type="ECO:0000313" key="7">
    <source>
        <dbReference type="Proteomes" id="UP000006053"/>
    </source>
</evidence>
<evidence type="ECO:0000256" key="2">
    <source>
        <dbReference type="ARBA" id="ARBA00022723"/>
    </source>
</evidence>
<dbReference type="Pfam" id="PF13247">
    <property type="entry name" value="Fer4_11"/>
    <property type="match status" value="2"/>
</dbReference>
<dbReference type="Gene3D" id="3.30.70.20">
    <property type="match status" value="2"/>
</dbReference>
<evidence type="ECO:0000313" key="6">
    <source>
        <dbReference type="EMBL" id="AFM00387.1"/>
    </source>
</evidence>
<reference evidence="6 7" key="2">
    <citation type="journal article" date="2015" name="J. Bacteriol.">
        <title>Genomic, proteomic, and biochemical analysis of the organohalide respiratory pathway in Desulfitobacterium dehalogenans.</title>
        <authorList>
            <person name="Kruse T."/>
            <person name="van de Pas B.A."/>
            <person name="Atteia A."/>
            <person name="Krab K."/>
            <person name="Hagen W.R."/>
            <person name="Goodwin L."/>
            <person name="Chain P."/>
            <person name="Boeren S."/>
            <person name="Maphosa F."/>
            <person name="Schraa G."/>
            <person name="de Vos W.M."/>
            <person name="van der Oost J."/>
            <person name="Smidt H."/>
            <person name="Stams A.J."/>
        </authorList>
    </citation>
    <scope>NUCLEOTIDE SEQUENCE [LARGE SCALE GENOMIC DNA]</scope>
    <source>
        <strain evidence="7">ATCC 51507 / DSM 9161 / JW/IU-DC1</strain>
    </source>
</reference>
<name>I4A8V2_DESDJ</name>
<evidence type="ECO:0000256" key="4">
    <source>
        <dbReference type="ARBA" id="ARBA00023014"/>
    </source>
</evidence>
<dbReference type="AlphaFoldDB" id="I4A8V2"/>
<sequence length="205" mass="23041">MRYGMAIDLERCIGCHACSVACKQANNLPNKIWWNRVLTVGGEAMDTAMGTYPNNKIQFLPVNCQHCDNPPCTKACPVGATYKREEDGIVIQDYDKCIGCRMCMVACPYNARSFNWSKPEYYVDFAAGDSDAPVHQYNVVEKCTFCANRIAQDEVPACMELCPGRARYWGDLDDPNSEVSRAIRGRSYVKLLEEKGTKPSTFYLT</sequence>
<dbReference type="InterPro" id="IPR050954">
    <property type="entry name" value="ET_IronSulfur_Cluster-Binding"/>
</dbReference>
<protein>
    <submittedName>
        <fullName evidence="6">Fe-S-cluster-containing hydrogenase subunit</fullName>
    </submittedName>
</protein>
<dbReference type="PROSITE" id="PS51379">
    <property type="entry name" value="4FE4S_FER_2"/>
    <property type="match status" value="3"/>
</dbReference>
<keyword evidence="1" id="KW-0004">4Fe-4S</keyword>
<evidence type="ECO:0000259" key="5">
    <source>
        <dbReference type="PROSITE" id="PS51379"/>
    </source>
</evidence>
<dbReference type="eggNOG" id="COG0437">
    <property type="taxonomic scope" value="Bacteria"/>
</dbReference>
<dbReference type="Proteomes" id="UP000006053">
    <property type="component" value="Chromosome"/>
</dbReference>
<proteinExistence type="predicted"/>